<gene>
    <name evidence="2" type="ORF">V8G54_001135</name>
</gene>
<sequence length="106" mass="12174">MPEDVLRIHFGLNPYQPFEVLLVISIAPRTCLFIACAVLGVFSQIKVPVIHICFPWEARNIRTHVFVKLPNPIYVLCRILVSLLPQSQVLNFIQCSVSVRKWGVRF</sequence>
<name>A0AAQ3SB78_VIGMU</name>
<dbReference type="Proteomes" id="UP001374535">
    <property type="component" value="Chromosome 1"/>
</dbReference>
<accession>A0AAQ3SB78</accession>
<keyword evidence="3" id="KW-1185">Reference proteome</keyword>
<protein>
    <submittedName>
        <fullName evidence="2">Uncharacterized protein</fullName>
    </submittedName>
</protein>
<keyword evidence="1" id="KW-1133">Transmembrane helix</keyword>
<evidence type="ECO:0000256" key="1">
    <source>
        <dbReference type="SAM" id="Phobius"/>
    </source>
</evidence>
<dbReference type="EMBL" id="CP144700">
    <property type="protein sequence ID" value="WVZ22591.1"/>
    <property type="molecule type" value="Genomic_DNA"/>
</dbReference>
<reference evidence="2 3" key="1">
    <citation type="journal article" date="2023" name="Life. Sci Alliance">
        <title>Evolutionary insights into 3D genome organization and epigenetic landscape of Vigna mungo.</title>
        <authorList>
            <person name="Junaid A."/>
            <person name="Singh B."/>
            <person name="Bhatia S."/>
        </authorList>
    </citation>
    <scope>NUCLEOTIDE SEQUENCE [LARGE SCALE GENOMIC DNA]</scope>
    <source>
        <strain evidence="2">Urdbean</strain>
    </source>
</reference>
<keyword evidence="1" id="KW-0472">Membrane</keyword>
<dbReference type="AlphaFoldDB" id="A0AAQ3SB78"/>
<evidence type="ECO:0000313" key="2">
    <source>
        <dbReference type="EMBL" id="WVZ22591.1"/>
    </source>
</evidence>
<feature type="transmembrane region" description="Helical" evidence="1">
    <location>
        <begin position="20"/>
        <end position="42"/>
    </location>
</feature>
<proteinExistence type="predicted"/>
<keyword evidence="1" id="KW-0812">Transmembrane</keyword>
<organism evidence="2 3">
    <name type="scientific">Vigna mungo</name>
    <name type="common">Black gram</name>
    <name type="synonym">Phaseolus mungo</name>
    <dbReference type="NCBI Taxonomy" id="3915"/>
    <lineage>
        <taxon>Eukaryota</taxon>
        <taxon>Viridiplantae</taxon>
        <taxon>Streptophyta</taxon>
        <taxon>Embryophyta</taxon>
        <taxon>Tracheophyta</taxon>
        <taxon>Spermatophyta</taxon>
        <taxon>Magnoliopsida</taxon>
        <taxon>eudicotyledons</taxon>
        <taxon>Gunneridae</taxon>
        <taxon>Pentapetalae</taxon>
        <taxon>rosids</taxon>
        <taxon>fabids</taxon>
        <taxon>Fabales</taxon>
        <taxon>Fabaceae</taxon>
        <taxon>Papilionoideae</taxon>
        <taxon>50 kb inversion clade</taxon>
        <taxon>NPAAA clade</taxon>
        <taxon>indigoferoid/millettioid clade</taxon>
        <taxon>Phaseoleae</taxon>
        <taxon>Vigna</taxon>
    </lineage>
</organism>
<evidence type="ECO:0000313" key="3">
    <source>
        <dbReference type="Proteomes" id="UP001374535"/>
    </source>
</evidence>